<dbReference type="AlphaFoldDB" id="A0A553WBK0"/>
<evidence type="ECO:0000256" key="1">
    <source>
        <dbReference type="SAM" id="SignalP"/>
    </source>
</evidence>
<feature type="chain" id="PRO_5022023947" evidence="1">
    <location>
        <begin position="20"/>
        <end position="353"/>
    </location>
</feature>
<name>A0A553WBK0_9SPHN</name>
<evidence type="ECO:0000313" key="2">
    <source>
        <dbReference type="EMBL" id="TSB02061.1"/>
    </source>
</evidence>
<proteinExistence type="predicted"/>
<keyword evidence="3" id="KW-1185">Reference proteome</keyword>
<dbReference type="EMBL" id="VKKU01000002">
    <property type="protein sequence ID" value="TSB02061.1"/>
    <property type="molecule type" value="Genomic_DNA"/>
</dbReference>
<dbReference type="Pfam" id="PF06674">
    <property type="entry name" value="DUF1176"/>
    <property type="match status" value="1"/>
</dbReference>
<evidence type="ECO:0000313" key="3">
    <source>
        <dbReference type="Proteomes" id="UP000320160"/>
    </source>
</evidence>
<reference evidence="2 3" key="1">
    <citation type="submission" date="2019-07" db="EMBL/GenBank/DDBJ databases">
        <authorList>
            <person name="Park M."/>
        </authorList>
    </citation>
    <scope>NUCLEOTIDE SEQUENCE [LARGE SCALE GENOMIC DNA]</scope>
    <source>
        <strain evidence="2 3">KCTC32445</strain>
    </source>
</reference>
<sequence>MHRAILASALCFAGTAIIASNPVPTPGKVMTFKDWTVGCDNGLSCQAVALKPDGPWDDGLSVVVTRKSGLQAMPTVEISGFSTKPGRFRLLVDGKVTESGTIASGAETITLKDAAAIKVARALAKGTSLQLVDTNGSKLGAASLSGVAAALRYVDSVQGRAGSKGAVIALGARKATAKKTTVPVLAVRKIVPSDMLPDASSLVALSEGSPCAQERFGSTQDTAYSLGNGSAGAQSLVLLNCGAGAYNFSSGIYVGQRSVDGKWKFEPAKFDYGATGFSADSKIPILVNADWDAATQSISSYSKGRGLGDCGSSESWVWDGSMFRLTDATVMGECRGSVDWIPVWRAEVKLLPR</sequence>
<protein>
    <submittedName>
        <fullName evidence="2">DUF1176 domain-containing protein</fullName>
    </submittedName>
</protein>
<dbReference type="Proteomes" id="UP000320160">
    <property type="component" value="Unassembled WGS sequence"/>
</dbReference>
<accession>A0A553WBK0</accession>
<feature type="signal peptide" evidence="1">
    <location>
        <begin position="1"/>
        <end position="19"/>
    </location>
</feature>
<comment type="caution">
    <text evidence="2">The sequence shown here is derived from an EMBL/GenBank/DDBJ whole genome shotgun (WGS) entry which is preliminary data.</text>
</comment>
<organism evidence="2 3">
    <name type="scientific">Sphingorhabdus contaminans</name>
    <dbReference type="NCBI Taxonomy" id="1343899"/>
    <lineage>
        <taxon>Bacteria</taxon>
        <taxon>Pseudomonadati</taxon>
        <taxon>Pseudomonadota</taxon>
        <taxon>Alphaproteobacteria</taxon>
        <taxon>Sphingomonadales</taxon>
        <taxon>Sphingomonadaceae</taxon>
        <taxon>Sphingorhabdus</taxon>
    </lineage>
</organism>
<gene>
    <name evidence="2" type="ORF">FOM92_13085</name>
</gene>
<dbReference type="InterPro" id="IPR009560">
    <property type="entry name" value="DUF1176"/>
</dbReference>
<keyword evidence="1" id="KW-0732">Signal</keyword>
<dbReference type="OrthoDB" id="330924at2"/>